<accession>A0ACA9LEK6</accession>
<gene>
    <name evidence="1" type="ORF">DHETER_LOCUS3831</name>
</gene>
<reference evidence="1" key="1">
    <citation type="submission" date="2021-06" db="EMBL/GenBank/DDBJ databases">
        <authorList>
            <person name="Kallberg Y."/>
            <person name="Tangrot J."/>
            <person name="Rosling A."/>
        </authorList>
    </citation>
    <scope>NUCLEOTIDE SEQUENCE</scope>
    <source>
        <strain evidence="1">IL203A</strain>
    </source>
</reference>
<evidence type="ECO:0000313" key="1">
    <source>
        <dbReference type="EMBL" id="CAG8519232.1"/>
    </source>
</evidence>
<name>A0ACA9LEK6_9GLOM</name>
<organism evidence="1 2">
    <name type="scientific">Dentiscutata heterogama</name>
    <dbReference type="NCBI Taxonomy" id="1316150"/>
    <lineage>
        <taxon>Eukaryota</taxon>
        <taxon>Fungi</taxon>
        <taxon>Fungi incertae sedis</taxon>
        <taxon>Mucoromycota</taxon>
        <taxon>Glomeromycotina</taxon>
        <taxon>Glomeromycetes</taxon>
        <taxon>Diversisporales</taxon>
        <taxon>Gigasporaceae</taxon>
        <taxon>Dentiscutata</taxon>
    </lineage>
</organism>
<keyword evidence="2" id="KW-1185">Reference proteome</keyword>
<dbReference type="Proteomes" id="UP000789702">
    <property type="component" value="Unassembled WGS sequence"/>
</dbReference>
<sequence length="321" mass="37424">MINEEKQINFKRCIFNQHKNYDELDINEVSSILLDQYKIIGGRKFLNVPEANYYLPSNEMELKRMEIYHVLRRYSWKGNFCAPVEDILKNGKAKVLDAGCGTGCWVFDLGTDFPNSTFIGIDIQSSGFPPVNERLPNTGFLEYNLINGIPFPDETFDYVHVSLMWSAFTKQQYINVIHELVRVMKYNGWIEIFEPNMDFKNLGNSMKGVQDAFHTKLKENGIDPMIFLDISKCIRSINELTNIEHRKLNEPIGGWAGRYGEHALKSIQQFYESATYIADYMGIYQGDYQKLIEDFDNQCNQNRTYVESHRFFAKRVKITET</sequence>
<dbReference type="EMBL" id="CAJVPU010003524">
    <property type="protein sequence ID" value="CAG8519232.1"/>
    <property type="molecule type" value="Genomic_DNA"/>
</dbReference>
<protein>
    <submittedName>
        <fullName evidence="1">16806_t:CDS:1</fullName>
    </submittedName>
</protein>
<evidence type="ECO:0000313" key="2">
    <source>
        <dbReference type="Proteomes" id="UP000789702"/>
    </source>
</evidence>
<proteinExistence type="predicted"/>
<comment type="caution">
    <text evidence="1">The sequence shown here is derived from an EMBL/GenBank/DDBJ whole genome shotgun (WGS) entry which is preliminary data.</text>
</comment>